<keyword evidence="6" id="KW-1185">Reference proteome</keyword>
<dbReference type="SMART" id="SM01084">
    <property type="entry name" value="CKS"/>
    <property type="match status" value="1"/>
</dbReference>
<evidence type="ECO:0000256" key="1">
    <source>
        <dbReference type="ARBA" id="ARBA00007782"/>
    </source>
</evidence>
<dbReference type="PANTHER" id="PTHR23415">
    <property type="entry name" value="CYCLIN-DEPENDENT KINASES REGULATORY SUBUNIT/60S RIBOSOME SUBUNIT BIOGENESIS PROTEIN NIP7"/>
    <property type="match status" value="1"/>
</dbReference>
<dbReference type="GO" id="GO:0051301">
    <property type="term" value="P:cell division"/>
    <property type="evidence" value="ECO:0007669"/>
    <property type="project" value="UniProtKB-UniRule"/>
</dbReference>
<comment type="function">
    <text evidence="4">Binds to the catalytic subunit of the cyclin dependent kinases and is essential for their biological function.</text>
</comment>
<protein>
    <recommendedName>
        <fullName evidence="4">Cyclin-dependent kinases regulatory subunit</fullName>
    </recommendedName>
</protein>
<dbReference type="EMBL" id="JARQWQ010000082">
    <property type="protein sequence ID" value="KAK2552895.1"/>
    <property type="molecule type" value="Genomic_DNA"/>
</dbReference>
<dbReference type="Pfam" id="PF01111">
    <property type="entry name" value="CKS"/>
    <property type="match status" value="1"/>
</dbReference>
<name>A0AAD9Q225_ACRCE</name>
<dbReference type="Gene3D" id="3.30.170.10">
    <property type="entry name" value="Cyclin-dependent kinase, regulatory subunit"/>
    <property type="match status" value="1"/>
</dbReference>
<sequence>MSARDIYYGPKYPDSEGVYEYRHVILPKEIAAKVPKRLMSEEEWRSLGVQMSQGWENFMRHAPGKSFYSAQDLPFSFPLNVFPSYIYV</sequence>
<gene>
    <name evidence="5" type="ORF">P5673_025843</name>
</gene>
<accession>A0AAD9Q225</accession>
<dbReference type="SUPFAM" id="SSF55637">
    <property type="entry name" value="Cell cycle regulatory proteins"/>
    <property type="match status" value="1"/>
</dbReference>
<dbReference type="InterPro" id="IPR036858">
    <property type="entry name" value="Cyclin-dep_kinase_reg-sub_sf"/>
</dbReference>
<organism evidence="5 6">
    <name type="scientific">Acropora cervicornis</name>
    <name type="common">Staghorn coral</name>
    <dbReference type="NCBI Taxonomy" id="6130"/>
    <lineage>
        <taxon>Eukaryota</taxon>
        <taxon>Metazoa</taxon>
        <taxon>Cnidaria</taxon>
        <taxon>Anthozoa</taxon>
        <taxon>Hexacorallia</taxon>
        <taxon>Scleractinia</taxon>
        <taxon>Astrocoeniina</taxon>
        <taxon>Acroporidae</taxon>
        <taxon>Acropora</taxon>
    </lineage>
</organism>
<evidence type="ECO:0000256" key="2">
    <source>
        <dbReference type="ARBA" id="ARBA00022618"/>
    </source>
</evidence>
<comment type="similarity">
    <text evidence="1 4">Belongs to the CKS family.</text>
</comment>
<reference evidence="5" key="2">
    <citation type="journal article" date="2023" name="Science">
        <title>Genomic signatures of disease resistance in endangered staghorn corals.</title>
        <authorList>
            <person name="Vollmer S.V."/>
            <person name="Selwyn J.D."/>
            <person name="Despard B.A."/>
            <person name="Roesel C.L."/>
        </authorList>
    </citation>
    <scope>NUCLEOTIDE SEQUENCE</scope>
    <source>
        <strain evidence="5">K2</strain>
    </source>
</reference>
<reference evidence="5" key="1">
    <citation type="journal article" date="2023" name="G3 (Bethesda)">
        <title>Whole genome assembly and annotation of the endangered Caribbean coral Acropora cervicornis.</title>
        <authorList>
            <person name="Selwyn J.D."/>
            <person name="Vollmer S.V."/>
        </authorList>
    </citation>
    <scope>NUCLEOTIDE SEQUENCE</scope>
    <source>
        <strain evidence="5">K2</strain>
    </source>
</reference>
<evidence type="ECO:0000313" key="6">
    <source>
        <dbReference type="Proteomes" id="UP001249851"/>
    </source>
</evidence>
<keyword evidence="2 4" id="KW-0132">Cell division</keyword>
<evidence type="ECO:0000256" key="3">
    <source>
        <dbReference type="ARBA" id="ARBA00023306"/>
    </source>
</evidence>
<dbReference type="Proteomes" id="UP001249851">
    <property type="component" value="Unassembled WGS sequence"/>
</dbReference>
<proteinExistence type="inferred from homology"/>
<dbReference type="InterPro" id="IPR000789">
    <property type="entry name" value="Cyclin-dep_kinase_reg-sub"/>
</dbReference>
<dbReference type="GO" id="GO:0016538">
    <property type="term" value="F:cyclin-dependent protein serine/threonine kinase regulator activity"/>
    <property type="evidence" value="ECO:0007669"/>
    <property type="project" value="InterPro"/>
</dbReference>
<evidence type="ECO:0000256" key="4">
    <source>
        <dbReference type="RuleBase" id="RU311113"/>
    </source>
</evidence>
<dbReference type="AlphaFoldDB" id="A0AAD9Q225"/>
<comment type="caution">
    <text evidence="5">The sequence shown here is derived from an EMBL/GenBank/DDBJ whole genome shotgun (WGS) entry which is preliminary data.</text>
</comment>
<evidence type="ECO:0000313" key="5">
    <source>
        <dbReference type="EMBL" id="KAK2552895.1"/>
    </source>
</evidence>
<keyword evidence="3 4" id="KW-0131">Cell cycle</keyword>